<name>A0A0H2VZ91_YERPE</name>
<feature type="region of interest" description="Disordered" evidence="2">
    <location>
        <begin position="1"/>
        <end position="23"/>
    </location>
</feature>
<dbReference type="EMBL" id="AE017044">
    <property type="protein sequence ID" value="AAS58606.1"/>
    <property type="molecule type" value="Genomic_DNA"/>
</dbReference>
<keyword evidence="1" id="KW-0235">DNA replication</keyword>
<proteinExistence type="predicted"/>
<dbReference type="InterPro" id="IPR003446">
    <property type="entry name" value="Plasmid_replication_init_RepA"/>
</dbReference>
<reference evidence="3 4" key="1">
    <citation type="journal article" date="2004" name="DNA Res.">
        <title>Complete genome sequence of Yersinia pestis strain 91001, an isolate avirulent to humans.</title>
        <authorList>
            <person name="Song Y."/>
            <person name="Tong Z."/>
            <person name="Wang J."/>
            <person name="Wang L."/>
            <person name="Guo Z."/>
            <person name="Han Y."/>
            <person name="Zhang J."/>
            <person name="Pei D."/>
            <person name="Zhou D."/>
            <person name="Qin H."/>
            <person name="Pang X."/>
            <person name="Han Y."/>
            <person name="Zhai J."/>
            <person name="Li M."/>
            <person name="Cui B."/>
            <person name="Qi Z."/>
            <person name="Jin L."/>
            <person name="Dai R."/>
            <person name="Chen F."/>
            <person name="Li S."/>
            <person name="Ye C."/>
            <person name="Du Z."/>
            <person name="Lin W."/>
            <person name="Wang J."/>
            <person name="Yu J."/>
            <person name="Yang H."/>
            <person name="Wang J."/>
            <person name="Huang P."/>
            <person name="Yang R."/>
        </authorList>
    </citation>
    <scope>NUCLEOTIDE SEQUENCE [LARGE SCALE GENOMIC DNA]</scope>
    <source>
        <strain evidence="4">91001 / Biovar Mediaevalis</strain>
        <plasmid evidence="4">Plasmid pCRY</plasmid>
    </source>
</reference>
<dbReference type="EnsemblBacteria" id="AAS58606">
    <property type="protein sequence ID" value="AAS58606"/>
    <property type="gene ID" value="YP_pCRY01"/>
</dbReference>
<dbReference type="Pfam" id="PF02387">
    <property type="entry name" value="IncFII_repA"/>
    <property type="match status" value="1"/>
</dbReference>
<protein>
    <submittedName>
        <fullName evidence="3">RepA protein</fullName>
    </submittedName>
</protein>
<dbReference type="HOGENOM" id="CLU_1249038_0_0_6"/>
<dbReference type="GO" id="GO:0006276">
    <property type="term" value="P:plasmid maintenance"/>
    <property type="evidence" value="ECO:0007669"/>
    <property type="project" value="InterPro"/>
</dbReference>
<keyword evidence="3" id="KW-0614">Plasmid</keyword>
<accession>A0A0H2VZ91</accession>
<evidence type="ECO:0000313" key="3">
    <source>
        <dbReference type="EMBL" id="AAS58606.1"/>
    </source>
</evidence>
<evidence type="ECO:0000313" key="4">
    <source>
        <dbReference type="Proteomes" id="UP000001019"/>
    </source>
</evidence>
<sequence length="237" mass="27071">MRAGVTDKSLSLKSSVSPTGVAKQSPCYNVASRKRRRFLNRWIKSLATEAGRIKIKNELRRRIRHNKYWVNEANKFGLEALCELMLAILDDLDLRDWQTIHNLETLADRAGLTTRSDAGHKSISRASRGCDRLSWLNAIISEKAPFNPYDARCACKHIEVTEDFFAILGIPLKQVYRERARLLKANPEEIISSGDVRLIAIKVENWTRKAAAGLARMKARRDAARQRKQEYYSPTFA</sequence>
<geneLocation type="plasmid" evidence="3 4">
    <name>pCRY</name>
</geneLocation>
<evidence type="ECO:0000256" key="2">
    <source>
        <dbReference type="SAM" id="MobiDB-lite"/>
    </source>
</evidence>
<dbReference type="AlphaFoldDB" id="A0A0H2VZ91"/>
<dbReference type="Proteomes" id="UP000001019">
    <property type="component" value="Plasmid pCRY"/>
</dbReference>
<organism evidence="3 4">
    <name type="scientific">Yersinia pestis</name>
    <dbReference type="NCBI Taxonomy" id="632"/>
    <lineage>
        <taxon>Bacteria</taxon>
        <taxon>Pseudomonadati</taxon>
        <taxon>Pseudomonadota</taxon>
        <taxon>Gammaproteobacteria</taxon>
        <taxon>Enterobacterales</taxon>
        <taxon>Yersiniaceae</taxon>
        <taxon>Yersinia</taxon>
    </lineage>
</organism>
<dbReference type="KEGG" id="ypm:YP_pCRY01"/>
<gene>
    <name evidence="3" type="primary">repA</name>
    <name evidence="3" type="ordered locus">YP_pCRY01</name>
</gene>
<evidence type="ECO:0000256" key="1">
    <source>
        <dbReference type="ARBA" id="ARBA00022705"/>
    </source>
</evidence>
<dbReference type="GO" id="GO:0006260">
    <property type="term" value="P:DNA replication"/>
    <property type="evidence" value="ECO:0007669"/>
    <property type="project" value="UniProtKB-KW"/>
</dbReference>
<feature type="compositionally biased region" description="Polar residues" evidence="2">
    <location>
        <begin position="8"/>
        <end position="18"/>
    </location>
</feature>